<dbReference type="InterPro" id="IPR031355">
    <property type="entry name" value="YBL010C/LAA2-like"/>
</dbReference>
<feature type="compositionally biased region" description="Basic and acidic residues" evidence="1">
    <location>
        <begin position="42"/>
        <end position="57"/>
    </location>
</feature>
<protein>
    <submittedName>
        <fullName evidence="2">Uncharacterized protein C8E11.05c</fullName>
    </submittedName>
</protein>
<feature type="compositionally biased region" description="Basic residues" evidence="1">
    <location>
        <begin position="489"/>
        <end position="498"/>
    </location>
</feature>
<dbReference type="EMBL" id="JAAAPU010000008">
    <property type="protein sequence ID" value="KAF4208634.1"/>
    <property type="molecule type" value="Genomic_DNA"/>
</dbReference>
<dbReference type="PANTHER" id="PTHR38698:SF1">
    <property type="entry name" value="FUNGAL PROTEIN"/>
    <property type="match status" value="1"/>
</dbReference>
<feature type="compositionally biased region" description="Low complexity" evidence="1">
    <location>
        <begin position="29"/>
        <end position="40"/>
    </location>
</feature>
<reference evidence="3" key="3">
    <citation type="submission" date="2020-04" db="EMBL/GenBank/DDBJ databases">
        <authorList>
            <person name="Santos R.A.C."/>
            <person name="Steenwyk J.L."/>
            <person name="Rivero-Menendez O."/>
            <person name="Mead M.E."/>
            <person name="Silva L.P."/>
            <person name="Bastos R.W."/>
            <person name="Alastruey-Izquierdo A."/>
            <person name="Goldman G.H."/>
            <person name="Rokas A."/>
        </authorList>
    </citation>
    <scope>NUCLEOTIDE SEQUENCE</scope>
    <source>
        <strain evidence="3">CNM-CM8927</strain>
    </source>
</reference>
<dbReference type="EMBL" id="BCLY01000008">
    <property type="protein sequence ID" value="GAQ07209.1"/>
    <property type="molecule type" value="Genomic_DNA"/>
</dbReference>
<evidence type="ECO:0000256" key="1">
    <source>
        <dbReference type="SAM" id="MobiDB-lite"/>
    </source>
</evidence>
<sequence>MSERLSRPSSPYLEPPRRSVELEDSGAQDSVDVVSSAVPNSDDEHFSDASEGHERSRSRPQSGRTSPIPLTRVERVDDRPAHGEVPGTTAYEKREQDAVPDEIEIIPTGSRSRSSSTVRSQNRPLTPGGSPIPRTIVEKVDVNQPSHGDVPGTLAYEKRRADAVPDLVIKAPEPDIDSPADDPQSNEPESVTGTQVPATVVSQVDSTAIEDTTSSPQAHRRRPSDAAPDVIEKISDAPDLPDSLSTNSSAHPDYTSRRGSLTSENLNRDSGDVEDDFDYEDNAEPETPRDQAAADDFDDFAEEQDLADDDFGDFDDAFQEPHGETAEPELIEPQQPLPHPLAPPIIDFDTFHSFPDLHAALDQYLDKLYPTSKNVSSLPPLEPIQDASSIFSTERSLSLWSQLVAPPPLQPQNWVKSRIRRLFLVSLGVPVDLDEILPASKQKKLVLPSINLSGSDTTGSAVHSRSHSQARKSGSQDGIDSPTTSGPAARHRTSRRRDRSPPPELDLSAVRRLCATTDAALDGLTDAELRAHVKELEQVTLRASSVLEYWLKRRDGLVSEREAFEGVIENLVNHARRVRK</sequence>
<accession>A0AAN4PII3</accession>
<feature type="compositionally biased region" description="Polar residues" evidence="1">
    <location>
        <begin position="471"/>
        <end position="486"/>
    </location>
</feature>
<dbReference type="Pfam" id="PF17104">
    <property type="entry name" value="YBL010C_LAA2"/>
    <property type="match status" value="1"/>
</dbReference>
<feature type="region of interest" description="Disordered" evidence="1">
    <location>
        <begin position="165"/>
        <end position="294"/>
    </location>
</feature>
<proteinExistence type="predicted"/>
<gene>
    <name evidence="2" type="ORF">ALT_4530</name>
    <name evidence="3" type="ORF">CNMCM8927_009231</name>
</gene>
<dbReference type="Proteomes" id="UP000649114">
    <property type="component" value="Unassembled WGS sequence"/>
</dbReference>
<name>A0AAN4PII3_ASPLE</name>
<organism evidence="2 4">
    <name type="scientific">Aspergillus lentulus</name>
    <dbReference type="NCBI Taxonomy" id="293939"/>
    <lineage>
        <taxon>Eukaryota</taxon>
        <taxon>Fungi</taxon>
        <taxon>Dikarya</taxon>
        <taxon>Ascomycota</taxon>
        <taxon>Pezizomycotina</taxon>
        <taxon>Eurotiomycetes</taxon>
        <taxon>Eurotiomycetidae</taxon>
        <taxon>Eurotiales</taxon>
        <taxon>Aspergillaceae</taxon>
        <taxon>Aspergillus</taxon>
        <taxon>Aspergillus subgen. Fumigati</taxon>
    </lineage>
</organism>
<reference evidence="3" key="2">
    <citation type="journal article" date="2020" name="bioRxiv">
        <title>Genomic and phenotypic heterogeneity of clinical isolates of the human pathogens Aspergillus fumigatus, Aspergillus lentulus and Aspergillus fumigatiaffinis.</title>
        <authorList>
            <person name="dos Santos R.A.C."/>
            <person name="Steenwyk J.L."/>
            <person name="Rivero-Menendez O."/>
            <person name="Mead M.E."/>
            <person name="Silva L.P."/>
            <person name="Bastos R.W."/>
            <person name="Alastruey-Izquierdo A."/>
            <person name="Goldman G.H."/>
            <person name="Rokas A."/>
        </authorList>
    </citation>
    <scope>NUCLEOTIDE SEQUENCE</scope>
    <source>
        <strain evidence="3">CNM-CM8927</strain>
    </source>
</reference>
<evidence type="ECO:0000313" key="4">
    <source>
        <dbReference type="Proteomes" id="UP000051487"/>
    </source>
</evidence>
<evidence type="ECO:0000313" key="2">
    <source>
        <dbReference type="EMBL" id="GAQ07209.1"/>
    </source>
</evidence>
<dbReference type="PANTHER" id="PTHR38698">
    <property type="entry name" value="EXPRESSED PROTEIN"/>
    <property type="match status" value="1"/>
</dbReference>
<feature type="region of interest" description="Disordered" evidence="1">
    <location>
        <begin position="454"/>
        <end position="506"/>
    </location>
</feature>
<feature type="region of interest" description="Disordered" evidence="1">
    <location>
        <begin position="139"/>
        <end position="158"/>
    </location>
</feature>
<dbReference type="AlphaFoldDB" id="A0AAN4PII3"/>
<feature type="compositionally biased region" description="Polar residues" evidence="1">
    <location>
        <begin position="183"/>
        <end position="217"/>
    </location>
</feature>
<reference evidence="2 4" key="1">
    <citation type="submission" date="2015-11" db="EMBL/GenBank/DDBJ databases">
        <title>Aspergillus lentulus strain IFM 54703T.</title>
        <authorList>
            <person name="Kusuya Y."/>
            <person name="Sakai K."/>
            <person name="Kamei K."/>
            <person name="Takahashi H."/>
            <person name="Yaguchi T."/>
        </authorList>
    </citation>
    <scope>NUCLEOTIDE SEQUENCE [LARGE SCALE GENOMIC DNA]</scope>
    <source>
        <strain evidence="2 4">IFM 54703</strain>
    </source>
</reference>
<feature type="region of interest" description="Disordered" evidence="1">
    <location>
        <begin position="1"/>
        <end position="134"/>
    </location>
</feature>
<comment type="caution">
    <text evidence="2">The sequence shown here is derived from an EMBL/GenBank/DDBJ whole genome shotgun (WGS) entry which is preliminary data.</text>
</comment>
<feature type="compositionally biased region" description="Polar residues" evidence="1">
    <location>
        <begin position="454"/>
        <end position="463"/>
    </location>
</feature>
<feature type="compositionally biased region" description="Acidic residues" evidence="1">
    <location>
        <begin position="272"/>
        <end position="284"/>
    </location>
</feature>
<feature type="compositionally biased region" description="Low complexity" evidence="1">
    <location>
        <begin position="110"/>
        <end position="120"/>
    </location>
</feature>
<evidence type="ECO:0000313" key="3">
    <source>
        <dbReference type="EMBL" id="KAF4208634.1"/>
    </source>
</evidence>
<dbReference type="Proteomes" id="UP000051487">
    <property type="component" value="Unassembled WGS sequence"/>
</dbReference>
<feature type="compositionally biased region" description="Basic and acidic residues" evidence="1">
    <location>
        <begin position="72"/>
        <end position="82"/>
    </location>
</feature>